<dbReference type="STRING" id="68214.AVL59_32845"/>
<reference evidence="2 3" key="1">
    <citation type="submission" date="2016-06" db="EMBL/GenBank/DDBJ databases">
        <title>Complete genome sequence of Streptomyces griseochromogenes ATCC 14511, the Blasticidin S producer.</title>
        <authorList>
            <person name="Wu L."/>
        </authorList>
    </citation>
    <scope>NUCLEOTIDE SEQUENCE [LARGE SCALE GENOMIC DNA]</scope>
    <source>
        <strain evidence="2 3">ATCC 14511</strain>
    </source>
</reference>
<evidence type="ECO:0000313" key="2">
    <source>
        <dbReference type="EMBL" id="ANP53704.1"/>
    </source>
</evidence>
<proteinExistence type="predicted"/>
<gene>
    <name evidence="2" type="ORF">AVL59_32845</name>
</gene>
<evidence type="ECO:0000256" key="1">
    <source>
        <dbReference type="SAM" id="MobiDB-lite"/>
    </source>
</evidence>
<dbReference type="AlphaFoldDB" id="A0A1B1B4G3"/>
<organism evidence="2 3">
    <name type="scientific">Streptomyces griseochromogenes</name>
    <dbReference type="NCBI Taxonomy" id="68214"/>
    <lineage>
        <taxon>Bacteria</taxon>
        <taxon>Bacillati</taxon>
        <taxon>Actinomycetota</taxon>
        <taxon>Actinomycetes</taxon>
        <taxon>Kitasatosporales</taxon>
        <taxon>Streptomycetaceae</taxon>
        <taxon>Streptomyces</taxon>
    </lineage>
</organism>
<name>A0A1B1B4G3_9ACTN</name>
<accession>A0A1B1B4G3</accession>
<dbReference type="KEGG" id="sgs:AVL59_32845"/>
<dbReference type="EMBL" id="CP016279">
    <property type="protein sequence ID" value="ANP53704.1"/>
    <property type="molecule type" value="Genomic_DNA"/>
</dbReference>
<dbReference type="Proteomes" id="UP000092659">
    <property type="component" value="Chromosome"/>
</dbReference>
<sequence>MLKERLFRRLREVVGRGTGGLRPDERRASIRLPSASSTGGGRRAQSARKTSRMRSASARFGACDRHALLSASQNGDGPATVGAAVLGEPLRQDLITGRTVGDVPLGH</sequence>
<evidence type="ECO:0000313" key="3">
    <source>
        <dbReference type="Proteomes" id="UP000092659"/>
    </source>
</evidence>
<protein>
    <submittedName>
        <fullName evidence="2">Uncharacterized protein</fullName>
    </submittedName>
</protein>
<feature type="region of interest" description="Disordered" evidence="1">
    <location>
        <begin position="15"/>
        <end position="57"/>
    </location>
</feature>